<evidence type="ECO:0000313" key="4">
    <source>
        <dbReference type="EMBL" id="MFC4056807.1"/>
    </source>
</evidence>
<evidence type="ECO:0000256" key="1">
    <source>
        <dbReference type="SAM" id="MobiDB-lite"/>
    </source>
</evidence>
<feature type="transmembrane region" description="Helical" evidence="2">
    <location>
        <begin position="57"/>
        <end position="80"/>
    </location>
</feature>
<feature type="transmembrane region" description="Helical" evidence="2">
    <location>
        <begin position="124"/>
        <end position="143"/>
    </location>
</feature>
<sequence length="492" mass="52135">MDGSRIWRFYLLGGMLAVGGYVLLPYGIARDAFYASIGLAGVAASLAAAARLRGAVGLSWALMGLGLLGASTGDLMWLYYDHIAGVDPFPSPADFAYLMQYPFVTAALLLLARHRRAPGARGALLDSAIVTVGLVLPYWVLLIEPNIGGHDSTSTQVVALAYPLADVVLLAGLVRLLAVGGLRTPSFQLITLAMLSLLAGDVVFISLIPGVGEEVSGLPIWDAPFLLSYVVWGAAALHPSAGDLLRASPDGAPVFTTRRLFMLTVVVLLAPGTLAAQLLAGFPLSAWPVTITSALLFVLVVARMGDLLHRLQEQARMLDEVARTDTLTGLPNRRTLDAQLAREYESAERDGTPLSLAILDLDHFKQFNDTRGHQAGDLLLAGAATAWSLTLGGRDMLARYGGEEFVLVMPGRGPDGAERLLAMLRAATPEGQTFSAGLALWDGRERPSDLLHRADLALYAAKGAGRDRVVRAAPPVPPTGSCTDSSPSVRTQ</sequence>
<dbReference type="PANTHER" id="PTHR45138">
    <property type="entry name" value="REGULATORY COMPONENTS OF SENSORY TRANSDUCTION SYSTEM"/>
    <property type="match status" value="1"/>
</dbReference>
<keyword evidence="2" id="KW-0472">Membrane</keyword>
<dbReference type="InterPro" id="IPR000160">
    <property type="entry name" value="GGDEF_dom"/>
</dbReference>
<dbReference type="Gene3D" id="3.30.70.270">
    <property type="match status" value="1"/>
</dbReference>
<dbReference type="RefSeq" id="WP_377284766.1">
    <property type="nucleotide sequence ID" value="NZ_JBHSBM010000005.1"/>
</dbReference>
<feature type="domain" description="GGDEF" evidence="3">
    <location>
        <begin position="352"/>
        <end position="474"/>
    </location>
</feature>
<feature type="transmembrane region" description="Helical" evidence="2">
    <location>
        <begin position="32"/>
        <end position="50"/>
    </location>
</feature>
<feature type="compositionally biased region" description="Polar residues" evidence="1">
    <location>
        <begin position="481"/>
        <end position="492"/>
    </location>
</feature>
<dbReference type="EMBL" id="JBHSBM010000005">
    <property type="protein sequence ID" value="MFC4056807.1"/>
    <property type="molecule type" value="Genomic_DNA"/>
</dbReference>
<protein>
    <submittedName>
        <fullName evidence="4">GGDEF domain-containing protein</fullName>
    </submittedName>
</protein>
<dbReference type="SMART" id="SM00267">
    <property type="entry name" value="GGDEF"/>
    <property type="match status" value="1"/>
</dbReference>
<dbReference type="Pfam" id="PF00990">
    <property type="entry name" value="GGDEF"/>
    <property type="match status" value="1"/>
</dbReference>
<accession>A0ABV8HYA1</accession>
<keyword evidence="2" id="KW-1133">Transmembrane helix</keyword>
<dbReference type="PROSITE" id="PS50887">
    <property type="entry name" value="GGDEF"/>
    <property type="match status" value="1"/>
</dbReference>
<feature type="transmembrane region" description="Helical" evidence="2">
    <location>
        <begin position="286"/>
        <end position="308"/>
    </location>
</feature>
<reference evidence="5" key="1">
    <citation type="journal article" date="2019" name="Int. J. Syst. Evol. Microbiol.">
        <title>The Global Catalogue of Microorganisms (GCM) 10K type strain sequencing project: providing services to taxonomists for standard genome sequencing and annotation.</title>
        <authorList>
            <consortium name="The Broad Institute Genomics Platform"/>
            <consortium name="The Broad Institute Genome Sequencing Center for Infectious Disease"/>
            <person name="Wu L."/>
            <person name="Ma J."/>
        </authorList>
    </citation>
    <scope>NUCLEOTIDE SEQUENCE [LARGE SCALE GENOMIC DNA]</scope>
    <source>
        <strain evidence="5">TBRC 4489</strain>
    </source>
</reference>
<dbReference type="InterPro" id="IPR043128">
    <property type="entry name" value="Rev_trsase/Diguanyl_cyclase"/>
</dbReference>
<feature type="transmembrane region" description="Helical" evidence="2">
    <location>
        <begin position="220"/>
        <end position="239"/>
    </location>
</feature>
<dbReference type="PANTHER" id="PTHR45138:SF24">
    <property type="entry name" value="DIGUANYLATE CYCLASE DGCC-RELATED"/>
    <property type="match status" value="1"/>
</dbReference>
<name>A0ABV8HYA1_9ACTN</name>
<dbReference type="SUPFAM" id="SSF55073">
    <property type="entry name" value="Nucleotide cyclase"/>
    <property type="match status" value="1"/>
</dbReference>
<feature type="region of interest" description="Disordered" evidence="1">
    <location>
        <begin position="471"/>
        <end position="492"/>
    </location>
</feature>
<keyword evidence="5" id="KW-1185">Reference proteome</keyword>
<feature type="transmembrane region" description="Helical" evidence="2">
    <location>
        <begin position="7"/>
        <end position="26"/>
    </location>
</feature>
<feature type="transmembrane region" description="Helical" evidence="2">
    <location>
        <begin position="260"/>
        <end position="280"/>
    </location>
</feature>
<proteinExistence type="predicted"/>
<dbReference type="Proteomes" id="UP001595850">
    <property type="component" value="Unassembled WGS sequence"/>
</dbReference>
<evidence type="ECO:0000256" key="2">
    <source>
        <dbReference type="SAM" id="Phobius"/>
    </source>
</evidence>
<dbReference type="InterPro" id="IPR029787">
    <property type="entry name" value="Nucleotide_cyclase"/>
</dbReference>
<feature type="transmembrane region" description="Helical" evidence="2">
    <location>
        <begin position="155"/>
        <end position="177"/>
    </location>
</feature>
<evidence type="ECO:0000313" key="5">
    <source>
        <dbReference type="Proteomes" id="UP001595850"/>
    </source>
</evidence>
<organism evidence="4 5">
    <name type="scientific">Planomonospora corallina</name>
    <dbReference type="NCBI Taxonomy" id="1806052"/>
    <lineage>
        <taxon>Bacteria</taxon>
        <taxon>Bacillati</taxon>
        <taxon>Actinomycetota</taxon>
        <taxon>Actinomycetes</taxon>
        <taxon>Streptosporangiales</taxon>
        <taxon>Streptosporangiaceae</taxon>
        <taxon>Planomonospora</taxon>
    </lineage>
</organism>
<comment type="caution">
    <text evidence="4">The sequence shown here is derived from an EMBL/GenBank/DDBJ whole genome shotgun (WGS) entry which is preliminary data.</text>
</comment>
<dbReference type="InterPro" id="IPR050469">
    <property type="entry name" value="Diguanylate_Cyclase"/>
</dbReference>
<keyword evidence="2" id="KW-0812">Transmembrane</keyword>
<evidence type="ECO:0000259" key="3">
    <source>
        <dbReference type="PROSITE" id="PS50887"/>
    </source>
</evidence>
<feature type="transmembrane region" description="Helical" evidence="2">
    <location>
        <begin position="189"/>
        <end position="208"/>
    </location>
</feature>
<dbReference type="CDD" id="cd01949">
    <property type="entry name" value="GGDEF"/>
    <property type="match status" value="1"/>
</dbReference>
<feature type="transmembrane region" description="Helical" evidence="2">
    <location>
        <begin position="95"/>
        <end position="112"/>
    </location>
</feature>
<dbReference type="NCBIfam" id="TIGR00254">
    <property type="entry name" value="GGDEF"/>
    <property type="match status" value="1"/>
</dbReference>
<gene>
    <name evidence="4" type="ORF">ACFOWE_00745</name>
</gene>